<reference evidence="13" key="1">
    <citation type="submission" date="2021-12" db="EMBL/GenBank/DDBJ databases">
        <authorList>
            <person name="Zaccaron A."/>
            <person name="Stergiopoulos I."/>
        </authorList>
    </citation>
    <scope>NUCLEOTIDE SEQUENCE</scope>
    <source>
        <strain evidence="13">Race5_Kim</strain>
    </source>
</reference>
<dbReference type="CDD" id="cd04105">
    <property type="entry name" value="SR_beta"/>
    <property type="match status" value="1"/>
</dbReference>
<dbReference type="KEGG" id="ffu:CLAFUR5_08652"/>
<dbReference type="GO" id="GO:0005525">
    <property type="term" value="F:GTP binding"/>
    <property type="evidence" value="ECO:0007669"/>
    <property type="project" value="UniProtKB-KW"/>
</dbReference>
<dbReference type="EMBL" id="CP090165">
    <property type="protein sequence ID" value="UJO15293.1"/>
    <property type="molecule type" value="Genomic_DNA"/>
</dbReference>
<keyword evidence="14" id="KW-1185">Reference proteome</keyword>
<keyword evidence="9 12" id="KW-0472">Membrane</keyword>
<keyword evidence="6" id="KW-0256">Endoplasmic reticulum</keyword>
<dbReference type="Pfam" id="PF09439">
    <property type="entry name" value="SRPRB"/>
    <property type="match status" value="1"/>
</dbReference>
<evidence type="ECO:0000313" key="14">
    <source>
        <dbReference type="Proteomes" id="UP000756132"/>
    </source>
</evidence>
<keyword evidence="7 12" id="KW-1133">Transmembrane helix</keyword>
<dbReference type="AlphaFoldDB" id="A0A9Q8LEN1"/>
<dbReference type="OrthoDB" id="41266at2759"/>
<feature type="region of interest" description="Disordered" evidence="11">
    <location>
        <begin position="103"/>
        <end position="144"/>
    </location>
</feature>
<dbReference type="Proteomes" id="UP000756132">
    <property type="component" value="Chromosome 3"/>
</dbReference>
<evidence type="ECO:0000256" key="3">
    <source>
        <dbReference type="ARBA" id="ARBA00020256"/>
    </source>
</evidence>
<comment type="subcellular location">
    <subcellularLocation>
        <location evidence="1">Endoplasmic reticulum membrane</location>
        <topology evidence="1">Single-pass membrane protein</topology>
    </subcellularLocation>
</comment>
<feature type="compositionally biased region" description="Basic and acidic residues" evidence="11">
    <location>
        <begin position="121"/>
        <end position="134"/>
    </location>
</feature>
<evidence type="ECO:0000256" key="8">
    <source>
        <dbReference type="ARBA" id="ARBA00023134"/>
    </source>
</evidence>
<keyword evidence="8" id="KW-0342">GTP-binding</keyword>
<organism evidence="13 14">
    <name type="scientific">Passalora fulva</name>
    <name type="common">Tomato leaf mold</name>
    <name type="synonym">Cladosporium fulvum</name>
    <dbReference type="NCBI Taxonomy" id="5499"/>
    <lineage>
        <taxon>Eukaryota</taxon>
        <taxon>Fungi</taxon>
        <taxon>Dikarya</taxon>
        <taxon>Ascomycota</taxon>
        <taxon>Pezizomycotina</taxon>
        <taxon>Dothideomycetes</taxon>
        <taxon>Dothideomycetidae</taxon>
        <taxon>Mycosphaerellales</taxon>
        <taxon>Mycosphaerellaceae</taxon>
        <taxon>Fulvia</taxon>
    </lineage>
</organism>
<evidence type="ECO:0000256" key="1">
    <source>
        <dbReference type="ARBA" id="ARBA00004389"/>
    </source>
</evidence>
<accession>A0A9Q8LEN1</accession>
<evidence type="ECO:0000256" key="10">
    <source>
        <dbReference type="ARBA" id="ARBA00023170"/>
    </source>
</evidence>
<dbReference type="PRINTS" id="PR00449">
    <property type="entry name" value="RASTRNSFRMNG"/>
</dbReference>
<evidence type="ECO:0000256" key="5">
    <source>
        <dbReference type="ARBA" id="ARBA00022741"/>
    </source>
</evidence>
<dbReference type="Gene3D" id="3.40.50.300">
    <property type="entry name" value="P-loop containing nucleotide triphosphate hydrolases"/>
    <property type="match status" value="1"/>
</dbReference>
<name>A0A9Q8LEN1_PASFU</name>
<protein>
    <recommendedName>
        <fullName evidence="3">Signal recognition particle receptor subunit beta</fullName>
    </recommendedName>
</protein>
<evidence type="ECO:0000313" key="13">
    <source>
        <dbReference type="EMBL" id="UJO15293.1"/>
    </source>
</evidence>
<proteinExistence type="inferred from homology"/>
<dbReference type="GO" id="GO:0005789">
    <property type="term" value="C:endoplasmic reticulum membrane"/>
    <property type="evidence" value="ECO:0007669"/>
    <property type="project" value="UniProtKB-SubCell"/>
</dbReference>
<dbReference type="GeneID" id="71988530"/>
<evidence type="ECO:0000256" key="4">
    <source>
        <dbReference type="ARBA" id="ARBA00022692"/>
    </source>
</evidence>
<dbReference type="SUPFAM" id="SSF52540">
    <property type="entry name" value="P-loop containing nucleoside triphosphate hydrolases"/>
    <property type="match status" value="1"/>
</dbReference>
<sequence>MCLVDPTASSDHLHQVMSQEHLVSMADPSWDDMSTVNRWLTWAFSPAISAILVTLVVSLLSPILIHWYLYKTAVAKEPPSIILLGPSGAGKTSLLTLFANGTTSTTHTSQEPQTALCRLPDSTRSREDRFRSENDNSSPSQPTFHLVDNPGHGKLRHHATTSILSRTSVRGLLFVVDSAAVSSTAGLTEAAEYLHDILLLLQKRHTQGKTSKGPTAIPVLVAANKQDVFTSLPAALVKTKLEEEIAKVRANKSRGLMDSGVAMDNDADGDDEKNWLGEYGSKEFKFTQMDEHGVEVTVVGGNVRGNGDESGKVEEWRAWIGDNL</sequence>
<keyword evidence="5" id="KW-0547">Nucleotide-binding</keyword>
<evidence type="ECO:0000256" key="9">
    <source>
        <dbReference type="ARBA" id="ARBA00023136"/>
    </source>
</evidence>
<comment type="similarity">
    <text evidence="2">Belongs to the SRP receptor beta subunit family.</text>
</comment>
<evidence type="ECO:0000256" key="11">
    <source>
        <dbReference type="SAM" id="MobiDB-lite"/>
    </source>
</evidence>
<dbReference type="RefSeq" id="XP_047759659.1">
    <property type="nucleotide sequence ID" value="XM_047907800.1"/>
</dbReference>
<evidence type="ECO:0000256" key="7">
    <source>
        <dbReference type="ARBA" id="ARBA00022989"/>
    </source>
</evidence>
<keyword evidence="10 13" id="KW-0675">Receptor</keyword>
<dbReference type="InterPro" id="IPR019009">
    <property type="entry name" value="SRP_receptor_beta_su"/>
</dbReference>
<gene>
    <name evidence="13" type="ORF">CLAFUR5_08652</name>
</gene>
<dbReference type="InterPro" id="IPR027417">
    <property type="entry name" value="P-loop_NTPase"/>
</dbReference>
<feature type="transmembrane region" description="Helical" evidence="12">
    <location>
        <begin position="39"/>
        <end position="69"/>
    </location>
</feature>
<evidence type="ECO:0000256" key="6">
    <source>
        <dbReference type="ARBA" id="ARBA00022824"/>
    </source>
</evidence>
<evidence type="ECO:0000256" key="2">
    <source>
        <dbReference type="ARBA" id="ARBA00005619"/>
    </source>
</evidence>
<reference evidence="13" key="2">
    <citation type="journal article" date="2022" name="Microb. Genom.">
        <title>A chromosome-scale genome assembly of the tomato pathogen Cladosporium fulvum reveals a compartmentalized genome architecture and the presence of a dispensable chromosome.</title>
        <authorList>
            <person name="Zaccaron A.Z."/>
            <person name="Chen L.H."/>
            <person name="Samaras A."/>
            <person name="Stergiopoulos I."/>
        </authorList>
    </citation>
    <scope>NUCLEOTIDE SEQUENCE</scope>
    <source>
        <strain evidence="13">Race5_Kim</strain>
    </source>
</reference>
<keyword evidence="4 12" id="KW-0812">Transmembrane</keyword>
<feature type="compositionally biased region" description="Polar residues" evidence="11">
    <location>
        <begin position="103"/>
        <end position="113"/>
    </location>
</feature>
<evidence type="ECO:0000256" key="12">
    <source>
        <dbReference type="SAM" id="Phobius"/>
    </source>
</evidence>